<dbReference type="SMART" id="SM00216">
    <property type="entry name" value="VWD"/>
    <property type="match status" value="1"/>
</dbReference>
<evidence type="ECO:0000313" key="8">
    <source>
        <dbReference type="Proteomes" id="UP000694383"/>
    </source>
</evidence>
<reference evidence="7" key="2">
    <citation type="submission" date="2025-09" db="UniProtKB">
        <authorList>
            <consortium name="Ensembl"/>
        </authorList>
    </citation>
    <scope>IDENTIFICATION</scope>
</reference>
<evidence type="ECO:0000256" key="2">
    <source>
        <dbReference type="ARBA" id="ARBA00023157"/>
    </source>
</evidence>
<dbReference type="InterPro" id="IPR050780">
    <property type="entry name" value="Mucin_vWF_Thrombospondin_sf"/>
</dbReference>
<dbReference type="SUPFAM" id="SSF57567">
    <property type="entry name" value="Serine protease inhibitors"/>
    <property type="match status" value="1"/>
</dbReference>
<dbReference type="Gene3D" id="2.10.25.10">
    <property type="entry name" value="Laminin"/>
    <property type="match status" value="1"/>
</dbReference>
<dbReference type="SMART" id="SM00832">
    <property type="entry name" value="C8"/>
    <property type="match status" value="1"/>
</dbReference>
<dbReference type="InterPro" id="IPR001846">
    <property type="entry name" value="VWF_type-D"/>
</dbReference>
<accession>A0A8C8DHV5</accession>
<evidence type="ECO:0000259" key="5">
    <source>
        <dbReference type="PROSITE" id="PS50184"/>
    </source>
</evidence>
<dbReference type="PANTHER" id="PTHR11339">
    <property type="entry name" value="EXTRACELLULAR MATRIX GLYCOPROTEIN RELATED"/>
    <property type="match status" value="1"/>
</dbReference>
<dbReference type="AlphaFoldDB" id="A0A8C8DHV5"/>
<keyword evidence="2" id="KW-1015">Disulfide bond</keyword>
<feature type="domain" description="VWFD" evidence="6">
    <location>
        <begin position="216"/>
        <end position="390"/>
    </location>
</feature>
<evidence type="ECO:0000256" key="3">
    <source>
        <dbReference type="ARBA" id="ARBA00023180"/>
    </source>
</evidence>
<evidence type="ECO:0000259" key="6">
    <source>
        <dbReference type="PROSITE" id="PS51233"/>
    </source>
</evidence>
<dbReference type="InterPro" id="IPR036084">
    <property type="entry name" value="Ser_inhib-like_sf"/>
</dbReference>
<dbReference type="SMART" id="SM00214">
    <property type="entry name" value="VWC"/>
    <property type="match status" value="3"/>
</dbReference>
<dbReference type="Proteomes" id="UP000694383">
    <property type="component" value="Unplaced"/>
</dbReference>
<keyword evidence="3" id="KW-0325">Glycoprotein</keyword>
<dbReference type="InterPro" id="IPR014853">
    <property type="entry name" value="VWF/SSPO/ZAN-like_Cys-rich_dom"/>
</dbReference>
<dbReference type="PROSITE" id="PS50184">
    <property type="entry name" value="VWFC_2"/>
    <property type="match status" value="2"/>
</dbReference>
<keyword evidence="1" id="KW-0677">Repeat</keyword>
<reference evidence="7" key="1">
    <citation type="submission" date="2025-08" db="UniProtKB">
        <authorList>
            <consortium name="Ensembl"/>
        </authorList>
    </citation>
    <scope>IDENTIFICATION</scope>
</reference>
<dbReference type="GeneTree" id="ENSGT00940000163235"/>
<dbReference type="PANTHER" id="PTHR11339:SF402">
    <property type="entry name" value="VWFD DOMAIN-CONTAINING PROTEIN"/>
    <property type="match status" value="1"/>
</dbReference>
<dbReference type="PROSITE" id="PS51233">
    <property type="entry name" value="VWFD"/>
    <property type="match status" value="1"/>
</dbReference>
<evidence type="ECO:0000256" key="4">
    <source>
        <dbReference type="SAM" id="MobiDB-lite"/>
    </source>
</evidence>
<dbReference type="Ensembl" id="ENSOSIT00000007178.1">
    <property type="protein sequence ID" value="ENSOSIP00000006715.1"/>
    <property type="gene ID" value="ENSOSIG00000004521.1"/>
</dbReference>
<keyword evidence="8" id="KW-1185">Reference proteome</keyword>
<evidence type="ECO:0000313" key="7">
    <source>
        <dbReference type="Ensembl" id="ENSOSIP00000006715.1"/>
    </source>
</evidence>
<dbReference type="PROSITE" id="PS01208">
    <property type="entry name" value="VWFC_1"/>
    <property type="match status" value="1"/>
</dbReference>
<dbReference type="Pfam" id="PF08742">
    <property type="entry name" value="C8"/>
    <property type="match status" value="1"/>
</dbReference>
<evidence type="ECO:0000256" key="1">
    <source>
        <dbReference type="ARBA" id="ARBA00022737"/>
    </source>
</evidence>
<name>A0A8C8DHV5_9TELE</name>
<sequence>MTTVTSARPSGTTIINPITKTLPGTTDFVPVFSTTQEGRSTFASSSTIPTAPLCECVVRGTAYTPGDVVYNVTDGLGWCYVAFCNESCKVETKPSPCPTTPEPSSTTPSATQVFGSTTETPTFSTTHQTTSVSNSTSTSTHSPSSAPLDCNDVSPPKKNGESWLVGNCSTAACSNGKVTTTTMICPSIQPPICANGHKPIQVYDADGCCFHYECECVCSVWGDSHFLTLDGRSYSFNETCSHYLVKEIISRYNLTISTNRDCGSSDTTLCPLALTVTYQSFVVVLTKTVGTEMAFINQKRVYPGFSNSALWLLGTDMAMGVVIPDINATVVYRGSSFSIDLPNTLFGGNTEGLCGTCDNSQVNDCRAPNGQVESCSTSARQWSVPGKPCVPPFSPYTLNPPECEAVLCEVLTSSVFSACHALVPPRQFAAACQHDVCSGGNGSCSSLEAYAAECAMAGVCIDWRSATGGLCEHKCSSGKVYQACGPSVEPTCSDRFQDSGASRSYSGEGCFCPPGSTLFNRVYDTCVTSCYCVGPDGRPKESGEPWTSGCSSCQCDQDSMSVQCTPLPCPEVQNPDCSQPGQQLTNRTDGCCTAPSCVPKGVCVHQQAEFMVPSVQTAGSPCQDCLCSPQTDPVTQLNVIACTPVLCNSSCAEGFEYDASGGGCCGECVQKSCLVWLEDQSTHTVEVSTAYVCVQADRGATAESAASRPAWRWTAA</sequence>
<feature type="compositionally biased region" description="Low complexity" evidence="4">
    <location>
        <begin position="102"/>
        <end position="145"/>
    </location>
</feature>
<feature type="region of interest" description="Disordered" evidence="4">
    <location>
        <begin position="95"/>
        <end position="151"/>
    </location>
</feature>
<dbReference type="Pfam" id="PF00094">
    <property type="entry name" value="VWD"/>
    <property type="match status" value="1"/>
</dbReference>
<dbReference type="InterPro" id="IPR001007">
    <property type="entry name" value="VWF_dom"/>
</dbReference>
<organism evidence="7 8">
    <name type="scientific">Oryzias sinensis</name>
    <name type="common">Chinese medaka</name>
    <dbReference type="NCBI Taxonomy" id="183150"/>
    <lineage>
        <taxon>Eukaryota</taxon>
        <taxon>Metazoa</taxon>
        <taxon>Chordata</taxon>
        <taxon>Craniata</taxon>
        <taxon>Vertebrata</taxon>
        <taxon>Euteleostomi</taxon>
        <taxon>Actinopterygii</taxon>
        <taxon>Neopterygii</taxon>
        <taxon>Teleostei</taxon>
        <taxon>Neoteleostei</taxon>
        <taxon>Acanthomorphata</taxon>
        <taxon>Ovalentaria</taxon>
        <taxon>Atherinomorphae</taxon>
        <taxon>Beloniformes</taxon>
        <taxon>Adrianichthyidae</taxon>
        <taxon>Oryziinae</taxon>
        <taxon>Oryzias</taxon>
    </lineage>
</organism>
<dbReference type="CDD" id="cd19941">
    <property type="entry name" value="TIL"/>
    <property type="match status" value="1"/>
</dbReference>
<protein>
    <submittedName>
        <fullName evidence="7">Uncharacterized protein</fullName>
    </submittedName>
</protein>
<proteinExistence type="predicted"/>
<feature type="domain" description="VWFC" evidence="5">
    <location>
        <begin position="601"/>
        <end position="669"/>
    </location>
</feature>
<feature type="domain" description="VWFC" evidence="5">
    <location>
        <begin position="532"/>
        <end position="598"/>
    </location>
</feature>